<accession>A0ABR2WZA9</accession>
<feature type="transmembrane region" description="Helical" evidence="2">
    <location>
        <begin position="500"/>
        <end position="526"/>
    </location>
</feature>
<protein>
    <recommendedName>
        <fullName evidence="5">SUN domain-containing protein</fullName>
    </recommendedName>
</protein>
<reference evidence="3 4" key="1">
    <citation type="submission" date="2023-04" db="EMBL/GenBank/DDBJ databases">
        <title>Genome of Basidiobolus ranarum AG-B5.</title>
        <authorList>
            <person name="Stajich J.E."/>
            <person name="Carter-House D."/>
            <person name="Gryganskyi A."/>
        </authorList>
    </citation>
    <scope>NUCLEOTIDE SEQUENCE [LARGE SCALE GENOMIC DNA]</scope>
    <source>
        <strain evidence="3 4">AG-B5</strain>
    </source>
</reference>
<feature type="region of interest" description="Disordered" evidence="1">
    <location>
        <begin position="35"/>
        <end position="54"/>
    </location>
</feature>
<evidence type="ECO:0000313" key="4">
    <source>
        <dbReference type="Proteomes" id="UP001479436"/>
    </source>
</evidence>
<name>A0ABR2WZA9_9FUNG</name>
<proteinExistence type="predicted"/>
<gene>
    <name evidence="3" type="ORF">K7432_003905</name>
</gene>
<dbReference type="EMBL" id="JASJQH010000126">
    <property type="protein sequence ID" value="KAK9766766.1"/>
    <property type="molecule type" value="Genomic_DNA"/>
</dbReference>
<sequence>MDEAATSEPSAMISKASSLTHIPGYSLPDREALQMKAPKENTTAKLPDNPQNYVPAKALPITTENPISGVPIVASAFTTAPIEIELPSHKSMHTQNLDPKIENTAQKLHSKQPSDSPDLRRSQEKDTAPYFLGGLPIQPHSRQLSLPDVKKYVAREELIPNENLKISTTSSELISDGPQDSKYSNTGVAPDNAANLVNIDDLPPGLASLVLEFLKSPTDWPNESVENVPTEDAPESTKLEAAQRNEVPPVVEEIKNEENNHSDTSLERYNSSANEDQESKLEYYELNVTGNVSKSTVIPPTKLIEMVTAKINVAAKEIIAFIEKFGWIKLLINRDWKKKINTIEQYINRGNKTTDDIPLNTTAPTVSPIIRPRSLSSVSYKIPESPNLSPSMGNSHWSSSLRLGSIFLENWSKRKVVKDECQTFETMYTDMRQKLAEMENRITSVSSVQKRAGQDIHSNYQEVKKISEIIDHQYYHQLKLLEDQMQRILDSRSNSYLQEFFFTILSYVLAATGYLFWIIAILFIMLKRVFSLPFLSASRKRKIEAKSH</sequence>
<comment type="caution">
    <text evidence="3">The sequence shown here is derived from an EMBL/GenBank/DDBJ whole genome shotgun (WGS) entry which is preliminary data.</text>
</comment>
<keyword evidence="2" id="KW-0472">Membrane</keyword>
<feature type="compositionally biased region" description="Polar residues" evidence="1">
    <location>
        <begin position="40"/>
        <end position="52"/>
    </location>
</feature>
<evidence type="ECO:0008006" key="5">
    <source>
        <dbReference type="Google" id="ProtNLM"/>
    </source>
</evidence>
<feature type="region of interest" description="Disordered" evidence="1">
    <location>
        <begin position="219"/>
        <end position="245"/>
    </location>
</feature>
<feature type="region of interest" description="Disordered" evidence="1">
    <location>
        <begin position="255"/>
        <end position="274"/>
    </location>
</feature>
<organism evidence="3 4">
    <name type="scientific">Basidiobolus ranarum</name>
    <dbReference type="NCBI Taxonomy" id="34480"/>
    <lineage>
        <taxon>Eukaryota</taxon>
        <taxon>Fungi</taxon>
        <taxon>Fungi incertae sedis</taxon>
        <taxon>Zoopagomycota</taxon>
        <taxon>Entomophthoromycotina</taxon>
        <taxon>Basidiobolomycetes</taxon>
        <taxon>Basidiobolales</taxon>
        <taxon>Basidiobolaceae</taxon>
        <taxon>Basidiobolus</taxon>
    </lineage>
</organism>
<keyword evidence="2" id="KW-1133">Transmembrane helix</keyword>
<feature type="compositionally biased region" description="Basic and acidic residues" evidence="1">
    <location>
        <begin position="255"/>
        <end position="266"/>
    </location>
</feature>
<dbReference type="Proteomes" id="UP001479436">
    <property type="component" value="Unassembled WGS sequence"/>
</dbReference>
<evidence type="ECO:0000313" key="3">
    <source>
        <dbReference type="EMBL" id="KAK9766766.1"/>
    </source>
</evidence>
<keyword evidence="2" id="KW-0812">Transmembrane</keyword>
<keyword evidence="4" id="KW-1185">Reference proteome</keyword>
<feature type="region of interest" description="Disordered" evidence="1">
    <location>
        <begin position="1"/>
        <end position="27"/>
    </location>
</feature>
<evidence type="ECO:0000256" key="1">
    <source>
        <dbReference type="SAM" id="MobiDB-lite"/>
    </source>
</evidence>
<evidence type="ECO:0000256" key="2">
    <source>
        <dbReference type="SAM" id="Phobius"/>
    </source>
</evidence>